<evidence type="ECO:0000313" key="2">
    <source>
        <dbReference type="EMBL" id="TKV58450.1"/>
    </source>
</evidence>
<dbReference type="InterPro" id="IPR059050">
    <property type="entry name" value="Rv3660c_N"/>
</dbReference>
<dbReference type="Gene3D" id="3.40.50.300">
    <property type="entry name" value="P-loop containing nucleotide triphosphate hydrolases"/>
    <property type="match status" value="1"/>
</dbReference>
<dbReference type="GO" id="GO:0051782">
    <property type="term" value="P:negative regulation of cell division"/>
    <property type="evidence" value="ECO:0007669"/>
    <property type="project" value="TreeGrafter"/>
</dbReference>
<sequence>MPRPLLITADDHLLDDVLRMAAAAGVELTHSRDAGCRTAWRDAPTVLVDEELVGELVAARLGRRPGVVVLARSAPTPATWSASVALGVDRVLEIGQGDVDIVAALADTVAGGPDDGRCIAVVGGCGGAGATVFALALAAAAVRDQPEVLLMDADPTGSGLDALVGIEDRPGVRWTDLTAPTGRLDAHTLLRAVPAASSGGGRIPVLAYPPGRVEPVDAAVAEVVLDGCRRAGVLTIVDLPRHPQPVTDRVLERADLTVLVVPADVRACLAARRLIPVLSESAGRCGVVVRGPSPGGLSAQEVADVLDLPLWARMRALPAVARDGERGIVPSGGPRDALGRAAGAVLDLLDPVAV</sequence>
<feature type="domain" description="Rv3660c-like CheY-like N-terminal" evidence="1">
    <location>
        <begin position="7"/>
        <end position="112"/>
    </location>
</feature>
<dbReference type="InterPro" id="IPR027417">
    <property type="entry name" value="P-loop_NTPase"/>
</dbReference>
<proteinExistence type="predicted"/>
<dbReference type="OrthoDB" id="3252838at2"/>
<gene>
    <name evidence="2" type="ORF">FDO65_12865</name>
</gene>
<accession>A0A4U6QED2</accession>
<dbReference type="Proteomes" id="UP000306985">
    <property type="component" value="Unassembled WGS sequence"/>
</dbReference>
<dbReference type="AlphaFoldDB" id="A0A4U6QED2"/>
<dbReference type="GO" id="GO:0005829">
    <property type="term" value="C:cytosol"/>
    <property type="evidence" value="ECO:0007669"/>
    <property type="project" value="TreeGrafter"/>
</dbReference>
<dbReference type="RefSeq" id="WP_137450113.1">
    <property type="nucleotide sequence ID" value="NZ_SZZH01000003.1"/>
</dbReference>
<dbReference type="InterPro" id="IPR050625">
    <property type="entry name" value="ParA/MinD_ATPase"/>
</dbReference>
<dbReference type="InterPro" id="IPR022521">
    <property type="entry name" value="Rv3660c"/>
</dbReference>
<evidence type="ECO:0000313" key="3">
    <source>
        <dbReference type="Proteomes" id="UP000306985"/>
    </source>
</evidence>
<organism evidence="2 3">
    <name type="scientific">Nakamurella flava</name>
    <dbReference type="NCBI Taxonomy" id="2576308"/>
    <lineage>
        <taxon>Bacteria</taxon>
        <taxon>Bacillati</taxon>
        <taxon>Actinomycetota</taxon>
        <taxon>Actinomycetes</taxon>
        <taxon>Nakamurellales</taxon>
        <taxon>Nakamurellaceae</taxon>
        <taxon>Nakamurella</taxon>
    </lineage>
</organism>
<comment type="caution">
    <text evidence="2">The sequence shown here is derived from an EMBL/GenBank/DDBJ whole genome shotgun (WGS) entry which is preliminary data.</text>
</comment>
<dbReference type="GO" id="GO:0009898">
    <property type="term" value="C:cytoplasmic side of plasma membrane"/>
    <property type="evidence" value="ECO:0007669"/>
    <property type="project" value="TreeGrafter"/>
</dbReference>
<dbReference type="PANTHER" id="PTHR43384:SF11">
    <property type="entry name" value="SEPTUM SITE DETERMINING PROTEIN"/>
    <property type="match status" value="1"/>
</dbReference>
<dbReference type="EMBL" id="SZZH01000003">
    <property type="protein sequence ID" value="TKV58450.1"/>
    <property type="molecule type" value="Genomic_DNA"/>
</dbReference>
<protein>
    <recommendedName>
        <fullName evidence="1">Rv3660c-like CheY-like N-terminal domain-containing protein</fullName>
    </recommendedName>
</protein>
<name>A0A4U6QED2_9ACTN</name>
<dbReference type="GO" id="GO:0005524">
    <property type="term" value="F:ATP binding"/>
    <property type="evidence" value="ECO:0007669"/>
    <property type="project" value="TreeGrafter"/>
</dbReference>
<reference evidence="2 3" key="1">
    <citation type="submission" date="2019-05" db="EMBL/GenBank/DDBJ databases">
        <title>Nakamurella sp. N5BH11, whole genome shotgun sequence.</title>
        <authorList>
            <person name="Tuo L."/>
        </authorList>
    </citation>
    <scope>NUCLEOTIDE SEQUENCE [LARGE SCALE GENOMIC DNA]</scope>
    <source>
        <strain evidence="2 3">N5BH11</strain>
    </source>
</reference>
<dbReference type="SUPFAM" id="SSF52540">
    <property type="entry name" value="P-loop containing nucleoside triphosphate hydrolases"/>
    <property type="match status" value="1"/>
</dbReference>
<dbReference type="PANTHER" id="PTHR43384">
    <property type="entry name" value="SEPTUM SITE-DETERMINING PROTEIN MIND HOMOLOG, CHLOROPLASTIC-RELATED"/>
    <property type="match status" value="1"/>
</dbReference>
<dbReference type="GO" id="GO:0016887">
    <property type="term" value="F:ATP hydrolysis activity"/>
    <property type="evidence" value="ECO:0007669"/>
    <property type="project" value="TreeGrafter"/>
</dbReference>
<evidence type="ECO:0000259" key="1">
    <source>
        <dbReference type="Pfam" id="PF26563"/>
    </source>
</evidence>
<dbReference type="Pfam" id="PF26563">
    <property type="entry name" value="Rv3660c_N"/>
    <property type="match status" value="1"/>
</dbReference>
<keyword evidence="3" id="KW-1185">Reference proteome</keyword>
<dbReference type="NCBIfam" id="TIGR03815">
    <property type="entry name" value="CpaE_hom_Actino"/>
    <property type="match status" value="1"/>
</dbReference>